<sequence length="1053" mass="117220">MLTVEVASHGLLSRTQTAPPNFTQARMPTTVGPSPLSQAQSDSNSTSSLPYSDPSSRSSDATQGTSQSTLFPPPLPPLVLPNGGPVEASDNVMNKIANKETSLFQICVNLRQRLRTVPGFEEILAEEEASADADTDPVTLLWRTFRRGDPLMIIYNALNPERHLEVDNSRVAESNRPKAATFKFLQACVNQLKFPAEECFIITDLYGDDTTGFVKVARVVNRVIDVLVEEGHIEDVQATDDSQALVTGETMRNKIISELVRTERTYVLHLELLQSFKKLVEEKGIIPGDAVHDIFLNLNALLDFQRRFLIRVEQTNAQPEAEQNWGKLFILYQEAFKVYEPYIANQKRCDETVVREFDKLKDTGGSVEMRQMVEAPNTLYSFLMKPMQRISKYPMLLGELHDKGDLDEERKADLLEGKHAAISILESTNAAIHREECAEAVQELKNRVEDWKGHRVEGFGELLLHGSFTVLKGDVPNMKDQEREPFANPFAWKPDMTAEEDPRWPETAAMYKVYLFETILLCCKEINPNKPKNKILNKPPVDRRGKPKLQLKGRIFMQNVTDTISTSRPGMYTCQIFWKGDPGIENFIIRFAREEDMKKWTAEVETRRRESRNALRESAGAQRTGPSSTEFTYMQSQGALENPYRQDDDADEDDDSDSTMPRYTQALNYPISRNGSSTSLRSRSTTGDSGPPLHNSRVRAAPPRFAAGIPQPSLTLRTLQLQATASPAERGGESFFSPSVDSPMSSRTSSSSGMFPFPRQQLPPNGYHGDEHVGRYTAPAIGRTATREPSGGHGSYLTNGRTVVQKSSLPSGSGLHSAQHFNLSQRNRSASSPDIQHAQRRTASGARPPVPDIPVPPFPYAYAPNLINRSQTNSPSNPANAPRSGTQSPNHVRDRCQVRPAKDSSSFDYDGPISQARLDSRHAPTSRTATPAFDTRNMSPPPLSSTPVPGDIPAPTQLKVRVHAPSANQILSLVVPLNISFQTLKDRIDAKLQRSTSLSLSAGNVKLKYVDEDDFVSIQSDEDVQIAFETWRDQVGFGQQPGQLGEIELYCQR</sequence>
<feature type="compositionally biased region" description="Acidic residues" evidence="1">
    <location>
        <begin position="648"/>
        <end position="657"/>
    </location>
</feature>
<feature type="compositionally biased region" description="Polar residues" evidence="1">
    <location>
        <begin position="867"/>
        <end position="890"/>
    </location>
</feature>
<comment type="caution">
    <text evidence="4">The sequence shown here is derived from an EMBL/GenBank/DDBJ whole genome shotgun (WGS) entry which is preliminary data.</text>
</comment>
<feature type="region of interest" description="Disordered" evidence="1">
    <location>
        <begin position="641"/>
        <end position="709"/>
    </location>
</feature>
<name>A0A4U0X6H0_9PEZI</name>
<feature type="compositionally biased region" description="Basic and acidic residues" evidence="1">
    <location>
        <begin position="891"/>
        <end position="902"/>
    </location>
</feature>
<dbReference type="PROSITE" id="PS50010">
    <property type="entry name" value="DH_2"/>
    <property type="match status" value="1"/>
</dbReference>
<dbReference type="PROSITE" id="PS51745">
    <property type="entry name" value="PB1"/>
    <property type="match status" value="1"/>
</dbReference>
<dbReference type="Pfam" id="PF00621">
    <property type="entry name" value="RhoGEF"/>
    <property type="match status" value="1"/>
</dbReference>
<dbReference type="GO" id="GO:0000935">
    <property type="term" value="C:division septum"/>
    <property type="evidence" value="ECO:0007669"/>
    <property type="project" value="TreeGrafter"/>
</dbReference>
<dbReference type="FunFam" id="3.10.20.90:FF:000176">
    <property type="entry name" value="Rho guanyl nucleotide exchange factor"/>
    <property type="match status" value="1"/>
</dbReference>
<feature type="compositionally biased region" description="Low complexity" evidence="1">
    <location>
        <begin position="734"/>
        <end position="753"/>
    </location>
</feature>
<dbReference type="Proteomes" id="UP000308768">
    <property type="component" value="Unassembled WGS sequence"/>
</dbReference>
<dbReference type="AlphaFoldDB" id="A0A4U0X6H0"/>
<dbReference type="CDD" id="cd00160">
    <property type="entry name" value="RhoGEF"/>
    <property type="match status" value="1"/>
</dbReference>
<gene>
    <name evidence="4" type="ORF">B0A49_05622</name>
</gene>
<feature type="compositionally biased region" description="Polar residues" evidence="1">
    <location>
        <begin position="824"/>
        <end position="834"/>
    </location>
</feature>
<dbReference type="CDD" id="cd13246">
    <property type="entry name" value="PH_Scd1"/>
    <property type="match status" value="1"/>
</dbReference>
<reference evidence="4 5" key="1">
    <citation type="submission" date="2017-03" db="EMBL/GenBank/DDBJ databases">
        <title>Genomes of endolithic fungi from Antarctica.</title>
        <authorList>
            <person name="Coleine C."/>
            <person name="Masonjones S."/>
            <person name="Stajich J.E."/>
        </authorList>
    </citation>
    <scope>NUCLEOTIDE SEQUENCE [LARGE SCALE GENOMIC DNA]</scope>
    <source>
        <strain evidence="4 5">CCFEE 5187</strain>
    </source>
</reference>
<evidence type="ECO:0000313" key="4">
    <source>
        <dbReference type="EMBL" id="TKA72050.1"/>
    </source>
</evidence>
<evidence type="ECO:0000313" key="5">
    <source>
        <dbReference type="Proteomes" id="UP000308768"/>
    </source>
</evidence>
<dbReference type="GO" id="GO:0005634">
    <property type="term" value="C:nucleus"/>
    <property type="evidence" value="ECO:0007669"/>
    <property type="project" value="TreeGrafter"/>
</dbReference>
<feature type="region of interest" description="Disordered" evidence="1">
    <location>
        <begin position="604"/>
        <end position="629"/>
    </location>
</feature>
<dbReference type="EMBL" id="NAJN01000525">
    <property type="protein sequence ID" value="TKA72050.1"/>
    <property type="molecule type" value="Genomic_DNA"/>
</dbReference>
<dbReference type="PANTHER" id="PTHR47339">
    <property type="entry name" value="CELL DIVISION CONTROL PROTEIN 24"/>
    <property type="match status" value="1"/>
</dbReference>
<organism evidence="4 5">
    <name type="scientific">Cryomyces minteri</name>
    <dbReference type="NCBI Taxonomy" id="331657"/>
    <lineage>
        <taxon>Eukaryota</taxon>
        <taxon>Fungi</taxon>
        <taxon>Dikarya</taxon>
        <taxon>Ascomycota</taxon>
        <taxon>Pezizomycotina</taxon>
        <taxon>Dothideomycetes</taxon>
        <taxon>Dothideomycetes incertae sedis</taxon>
        <taxon>Cryomyces</taxon>
    </lineage>
</organism>
<dbReference type="InterPro" id="IPR035899">
    <property type="entry name" value="DBL_dom_sf"/>
</dbReference>
<accession>A0A4U0X6H0</accession>
<dbReference type="GO" id="GO:0030010">
    <property type="term" value="P:establishment of cell polarity"/>
    <property type="evidence" value="ECO:0007669"/>
    <property type="project" value="TreeGrafter"/>
</dbReference>
<dbReference type="SUPFAM" id="SSF54277">
    <property type="entry name" value="CAD &amp; PB1 domains"/>
    <property type="match status" value="1"/>
</dbReference>
<proteinExistence type="predicted"/>
<evidence type="ECO:0000259" key="2">
    <source>
        <dbReference type="PROSITE" id="PS50010"/>
    </source>
</evidence>
<evidence type="ECO:0008006" key="6">
    <source>
        <dbReference type="Google" id="ProtNLM"/>
    </source>
</evidence>
<dbReference type="Gene3D" id="3.10.20.90">
    <property type="entry name" value="Phosphatidylinositol 3-kinase Catalytic Subunit, Chain A, domain 1"/>
    <property type="match status" value="1"/>
</dbReference>
<dbReference type="Pfam" id="PF06395">
    <property type="entry name" value="CDC24"/>
    <property type="match status" value="1"/>
</dbReference>
<dbReference type="Pfam" id="PF00564">
    <property type="entry name" value="PB1"/>
    <property type="match status" value="1"/>
</dbReference>
<keyword evidence="5" id="KW-1185">Reference proteome</keyword>
<feature type="compositionally biased region" description="Low complexity" evidence="1">
    <location>
        <begin position="672"/>
        <end position="690"/>
    </location>
</feature>
<feature type="region of interest" description="Disordered" evidence="1">
    <location>
        <begin position="724"/>
        <end position="753"/>
    </location>
</feature>
<dbReference type="OrthoDB" id="1594986at2759"/>
<feature type="region of interest" description="Disordered" evidence="1">
    <location>
        <begin position="824"/>
        <end position="954"/>
    </location>
</feature>
<dbReference type="SMART" id="SM00325">
    <property type="entry name" value="RhoGEF"/>
    <property type="match status" value="1"/>
</dbReference>
<dbReference type="PANTHER" id="PTHR47339:SF1">
    <property type="entry name" value="CELL DIVISION CONTROL PROTEIN 24"/>
    <property type="match status" value="1"/>
</dbReference>
<evidence type="ECO:0000259" key="3">
    <source>
        <dbReference type="PROSITE" id="PS51745"/>
    </source>
</evidence>
<feature type="domain" description="DH" evidence="2">
    <location>
        <begin position="251"/>
        <end position="431"/>
    </location>
</feature>
<feature type="compositionally biased region" description="Basic and acidic residues" evidence="1">
    <location>
        <begin position="604"/>
        <end position="615"/>
    </location>
</feature>
<dbReference type="CDD" id="cd05992">
    <property type="entry name" value="PB1"/>
    <property type="match status" value="1"/>
</dbReference>
<feature type="compositionally biased region" description="Polar residues" evidence="1">
    <location>
        <begin position="13"/>
        <end position="36"/>
    </location>
</feature>
<dbReference type="STRING" id="331657.A0A4U0X6H0"/>
<dbReference type="Pfam" id="PF15411">
    <property type="entry name" value="PH_10"/>
    <property type="match status" value="1"/>
</dbReference>
<protein>
    <recommendedName>
        <fullName evidence="6">DH domain-containing protein</fullName>
    </recommendedName>
</protein>
<feature type="compositionally biased region" description="Polar residues" evidence="1">
    <location>
        <begin position="61"/>
        <end position="70"/>
    </location>
</feature>
<dbReference type="GO" id="GO:0043332">
    <property type="term" value="C:mating projection tip"/>
    <property type="evidence" value="ECO:0007669"/>
    <property type="project" value="TreeGrafter"/>
</dbReference>
<dbReference type="InterPro" id="IPR010481">
    <property type="entry name" value="Cdc24/Scd1_N"/>
</dbReference>
<dbReference type="InterPro" id="IPR053793">
    <property type="entry name" value="PB1-like"/>
</dbReference>
<dbReference type="InterPro" id="IPR011993">
    <property type="entry name" value="PH-like_dom_sf"/>
</dbReference>
<feature type="compositionally biased region" description="Low complexity" evidence="1">
    <location>
        <begin position="37"/>
        <end position="60"/>
    </location>
</feature>
<dbReference type="GO" id="GO:0005085">
    <property type="term" value="F:guanyl-nucleotide exchange factor activity"/>
    <property type="evidence" value="ECO:0007669"/>
    <property type="project" value="InterPro"/>
</dbReference>
<dbReference type="InterPro" id="IPR033511">
    <property type="entry name" value="Cdc24/Scd1_PH_dom"/>
</dbReference>
<evidence type="ECO:0000256" key="1">
    <source>
        <dbReference type="SAM" id="MobiDB-lite"/>
    </source>
</evidence>
<dbReference type="InterPro" id="IPR000219">
    <property type="entry name" value="DH_dom"/>
</dbReference>
<dbReference type="SUPFAM" id="SSF48065">
    <property type="entry name" value="DBL homology domain (DH-domain)"/>
    <property type="match status" value="1"/>
</dbReference>
<dbReference type="InterPro" id="IPR053026">
    <property type="entry name" value="CDC42_GEF"/>
</dbReference>
<dbReference type="SUPFAM" id="SSF50729">
    <property type="entry name" value="PH domain-like"/>
    <property type="match status" value="1"/>
</dbReference>
<dbReference type="GO" id="GO:0031106">
    <property type="term" value="P:septin ring organization"/>
    <property type="evidence" value="ECO:0007669"/>
    <property type="project" value="TreeGrafter"/>
</dbReference>
<dbReference type="InterPro" id="IPR000270">
    <property type="entry name" value="PB1_dom"/>
</dbReference>
<feature type="domain" description="PB1" evidence="3">
    <location>
        <begin position="955"/>
        <end position="1038"/>
    </location>
</feature>
<dbReference type="Gene3D" id="1.20.900.10">
    <property type="entry name" value="Dbl homology (DH) domain"/>
    <property type="match status" value="1"/>
</dbReference>
<feature type="region of interest" description="Disordered" evidence="1">
    <location>
        <begin position="1"/>
        <end position="86"/>
    </location>
</feature>
<dbReference type="Gene3D" id="2.30.29.30">
    <property type="entry name" value="Pleckstrin-homology domain (PH domain)/Phosphotyrosine-binding domain (PTB)"/>
    <property type="match status" value="1"/>
</dbReference>
<feature type="compositionally biased region" description="Pro residues" evidence="1">
    <location>
        <begin position="848"/>
        <end position="859"/>
    </location>
</feature>
<dbReference type="GO" id="GO:0005737">
    <property type="term" value="C:cytoplasm"/>
    <property type="evidence" value="ECO:0007669"/>
    <property type="project" value="TreeGrafter"/>
</dbReference>